<evidence type="ECO:0000256" key="1">
    <source>
        <dbReference type="ARBA" id="ARBA00023172"/>
    </source>
</evidence>
<dbReference type="Gene3D" id="1.10.443.10">
    <property type="entry name" value="Intergrase catalytic core"/>
    <property type="match status" value="1"/>
</dbReference>
<comment type="caution">
    <text evidence="3">The sequence shown here is derived from an EMBL/GenBank/DDBJ whole genome shotgun (WGS) entry which is preliminary data.</text>
</comment>
<evidence type="ECO:0000259" key="2">
    <source>
        <dbReference type="PROSITE" id="PS51898"/>
    </source>
</evidence>
<gene>
    <name evidence="3" type="ORF">SCF082_LOCUS19880</name>
</gene>
<dbReference type="EMBL" id="CAXAMM010013703">
    <property type="protein sequence ID" value="CAK9031998.1"/>
    <property type="molecule type" value="Genomic_DNA"/>
</dbReference>
<evidence type="ECO:0000313" key="4">
    <source>
        <dbReference type="Proteomes" id="UP001642464"/>
    </source>
</evidence>
<sequence length="1538" mass="170698">MHEQTNQHTVSELKAVEEFKEKLNDWALLPLPYPPRPEWSPKRSPRLRQRLKRRLAAWRVTMGIVKTINGLDEGRVASKLSTPDAAGGRTRMKVTAARSLALQHLLREGATVARERRSLGLTGVQISEAVKQLLKQPMDELGYLKISDVKQVPLIADRIAEPACEASIDMLSTLPQEDSCFYAQECNVVDPVGKCEVFFREAERHYGFIGGTEEEYLKYLGRDDVKYLWEWDTMDGIRAIAGVSAVPKKDPLKQRKLVMQAITGEPRDGESTEILSDEAWSKLQDKRKGDSDTVGASGYTVQGWCDEVRRVKQLPGRTMVIMHFFAGDRRPGDIEEHVRREAEKSGLRILFIGIDLATDANWDFTIPRTFHMIMNIIEEGLVDVAIGGPPCSTVARVRHVRIPSGPRPLRFRWCVWGRADLRPYEQARVDEANTLWLNYMAVCEAVSSRGGVHWWEHPADPGRDPYPSIWITEEMIGLERRTGATRAIFHQCPFGGEVPKLTCFSGTVMNLSSLNGIFCPGVSETHSHGQSMGRDPMGGFSTRRLQAYPSDLCLALAKLLIYHLLVLRDKQVGPTGALCQAEAVPVLRVPAWSTWASQRGEGVVLLNEASTRSQSARLSPTSAVYVHVDDTVCISDGGARHLDADNLMGHVVSSLEAIGFGVSQQEKNDEVKKVVGYEVSRHLASFKFPTKKMVLLADSLKYLTSRKKVQVKVLRSLLGLWIFGALLRRELLSIPHSVFQFIEEFDGQTVTWWPSVREEVIAMARVVPLMSCHVGASFLKWLFATDAMGMNDVDLGGYGIVMTPLSDAEIEDVLRQGESEGRSIARLDGTGGAKFPDKALKPTVPFTLLPDSLLTEDRWHFVEAGRWQFGDHITVGESRTVVRLLRMLASSTECHDKVVFSLQDNKPTAYSMAKGRSPSFALNRVLRKKAGIYLGARVKKETLQNYKKALDPFLEYLNEKWELNVIEPADIDLLGALIYTKEAIKGRQAAEPVRHTVPLAPEAAYLFGAFHASRGQQRLAAAIFVQLATGLRPSELLGLTTDHVFVPLNLRQFINIRLGVAVSTKIKREQFVQVNPLEQPLAYKLIRLLCAATVEGGKLFNFSYSAYNNSFAEAERHFGLDLHLTAHSGRSGFATGQIMKGVDPKVVQAAGRWLSESSFKTYIDTAGSLHVRTQISFNNLLGAATWENRFLLPQPPEHLSAYQKRKWREEQLDTLLTPSTATGSGSARGAAAALPQARAKAGAQPRAVAGGNCYRLVGHLNPFSNRRCRQWCKSFFKTFGFVFVLASSLVFSGHHNPLFHVARMFGAMADVGEATSAVTVHALNLTNQVAFAATSFVAGAANNGLTAGANLWKGVDLGPAQASRCGGSVVVTSTKVLQHWLNTPTATAHFGCLDQGLKQRLLMAVASIQPDLPYTQAVSDDLDLRGTFMSLKVGAQSMDEFRALVYFEYIQLSFDPRWANPMWEQLGFPLSTEREQMLKALRLLLLELPAPSQQPVLAYAELDALPLPLPAPWQDEIMTWLMTCSWTAPLSVRPLCKL</sequence>
<dbReference type="InterPro" id="IPR002104">
    <property type="entry name" value="Integrase_catalytic"/>
</dbReference>
<protein>
    <recommendedName>
        <fullName evidence="2">Tyr recombinase domain-containing protein</fullName>
    </recommendedName>
</protein>
<evidence type="ECO:0000313" key="3">
    <source>
        <dbReference type="EMBL" id="CAK9031998.1"/>
    </source>
</evidence>
<dbReference type="Proteomes" id="UP001642464">
    <property type="component" value="Unassembled WGS sequence"/>
</dbReference>
<keyword evidence="1" id="KW-0233">DNA recombination</keyword>
<dbReference type="InterPro" id="IPR011010">
    <property type="entry name" value="DNA_brk_join_enz"/>
</dbReference>
<accession>A0ABP0L0F0</accession>
<dbReference type="SUPFAM" id="SSF56349">
    <property type="entry name" value="DNA breaking-rejoining enzymes"/>
    <property type="match status" value="1"/>
</dbReference>
<feature type="domain" description="Tyr recombinase" evidence="2">
    <location>
        <begin position="994"/>
        <end position="1176"/>
    </location>
</feature>
<organism evidence="3 4">
    <name type="scientific">Durusdinium trenchii</name>
    <dbReference type="NCBI Taxonomy" id="1381693"/>
    <lineage>
        <taxon>Eukaryota</taxon>
        <taxon>Sar</taxon>
        <taxon>Alveolata</taxon>
        <taxon>Dinophyceae</taxon>
        <taxon>Suessiales</taxon>
        <taxon>Symbiodiniaceae</taxon>
        <taxon>Durusdinium</taxon>
    </lineage>
</organism>
<reference evidence="3 4" key="1">
    <citation type="submission" date="2024-02" db="EMBL/GenBank/DDBJ databases">
        <authorList>
            <person name="Chen Y."/>
            <person name="Shah S."/>
            <person name="Dougan E. K."/>
            <person name="Thang M."/>
            <person name="Chan C."/>
        </authorList>
    </citation>
    <scope>NUCLEOTIDE SEQUENCE [LARGE SCALE GENOMIC DNA]</scope>
</reference>
<keyword evidence="4" id="KW-1185">Reference proteome</keyword>
<dbReference type="PROSITE" id="PS51898">
    <property type="entry name" value="TYR_RECOMBINASE"/>
    <property type="match status" value="1"/>
</dbReference>
<dbReference type="InterPro" id="IPR013762">
    <property type="entry name" value="Integrase-like_cat_sf"/>
</dbReference>
<dbReference type="Pfam" id="PF00589">
    <property type="entry name" value="Phage_integrase"/>
    <property type="match status" value="1"/>
</dbReference>
<name>A0ABP0L0F0_9DINO</name>
<proteinExistence type="predicted"/>
<dbReference type="CDD" id="cd00397">
    <property type="entry name" value="DNA_BRE_C"/>
    <property type="match status" value="1"/>
</dbReference>